<dbReference type="Proteomes" id="UP001190700">
    <property type="component" value="Unassembled WGS sequence"/>
</dbReference>
<comment type="caution">
    <text evidence="2">The sequence shown here is derived from an EMBL/GenBank/DDBJ whole genome shotgun (WGS) entry which is preliminary data.</text>
</comment>
<feature type="region of interest" description="Disordered" evidence="1">
    <location>
        <begin position="87"/>
        <end position="106"/>
    </location>
</feature>
<dbReference type="EMBL" id="LGRX02021659">
    <property type="protein sequence ID" value="KAK3256432.1"/>
    <property type="molecule type" value="Genomic_DNA"/>
</dbReference>
<evidence type="ECO:0000256" key="1">
    <source>
        <dbReference type="SAM" id="MobiDB-lite"/>
    </source>
</evidence>
<name>A0AAE0FB27_9CHLO</name>
<evidence type="ECO:0000313" key="3">
    <source>
        <dbReference type="Proteomes" id="UP001190700"/>
    </source>
</evidence>
<proteinExistence type="predicted"/>
<gene>
    <name evidence="2" type="ORF">CYMTET_34433</name>
</gene>
<organism evidence="2 3">
    <name type="scientific">Cymbomonas tetramitiformis</name>
    <dbReference type="NCBI Taxonomy" id="36881"/>
    <lineage>
        <taxon>Eukaryota</taxon>
        <taxon>Viridiplantae</taxon>
        <taxon>Chlorophyta</taxon>
        <taxon>Pyramimonadophyceae</taxon>
        <taxon>Pyramimonadales</taxon>
        <taxon>Pyramimonadaceae</taxon>
        <taxon>Cymbomonas</taxon>
    </lineage>
</organism>
<feature type="region of interest" description="Disordered" evidence="1">
    <location>
        <begin position="1"/>
        <end position="29"/>
    </location>
</feature>
<sequence>MEVESYKARHRKTFSKAGDKPVEANSAPEWAPVEREKEMRLPRLADTVRLTAMMANVTQQEAFREKYPDIHEDELCLKWLNEDWRPSEDSQGGLPEGQKESCSSQEASTIASAFRNHVLPVFGAPAECFVDGERVVRTSKLCFKKMALDKGIDHEWDELLWSLVLSYNAAKQQSTGVAPFTLL</sequence>
<accession>A0AAE0FB27</accession>
<dbReference type="AlphaFoldDB" id="A0AAE0FB27"/>
<keyword evidence="3" id="KW-1185">Reference proteome</keyword>
<reference evidence="2 3" key="1">
    <citation type="journal article" date="2015" name="Genome Biol. Evol.">
        <title>Comparative Genomics of a Bacterivorous Green Alga Reveals Evolutionary Causalities and Consequences of Phago-Mixotrophic Mode of Nutrition.</title>
        <authorList>
            <person name="Burns J.A."/>
            <person name="Paasch A."/>
            <person name="Narechania A."/>
            <person name="Kim E."/>
        </authorList>
    </citation>
    <scope>NUCLEOTIDE SEQUENCE [LARGE SCALE GENOMIC DNA]</scope>
    <source>
        <strain evidence="2 3">PLY_AMNH</strain>
    </source>
</reference>
<evidence type="ECO:0000313" key="2">
    <source>
        <dbReference type="EMBL" id="KAK3256432.1"/>
    </source>
</evidence>
<protein>
    <submittedName>
        <fullName evidence="2">Uncharacterized protein</fullName>
    </submittedName>
</protein>